<evidence type="ECO:0000256" key="5">
    <source>
        <dbReference type="ARBA" id="ARBA00023136"/>
    </source>
</evidence>
<feature type="transmembrane region" description="Helical" evidence="7">
    <location>
        <begin position="474"/>
        <end position="495"/>
    </location>
</feature>
<dbReference type="STRING" id="5286.A0A0K3C994"/>
<dbReference type="EMBL" id="CWKI01000003">
    <property type="protein sequence ID" value="CTR06279.1"/>
    <property type="molecule type" value="Genomic_DNA"/>
</dbReference>
<feature type="transmembrane region" description="Helical" evidence="7">
    <location>
        <begin position="299"/>
        <end position="324"/>
    </location>
</feature>
<protein>
    <submittedName>
        <fullName evidence="8">BY PROTMAP: gi|472581704|gb|EMS19427.1| amino acid transmembrane transporter [Rhodosporidium toruloides NP11] gi|647398332|emb|CDR42143.1| RHTO0S06e10286g1_1 [Rhodosporidium toruloides]</fullName>
    </submittedName>
</protein>
<reference evidence="8 9" key="1">
    <citation type="submission" date="2015-07" db="EMBL/GenBank/DDBJ databases">
        <authorList>
            <person name="Cajimat M.N.B."/>
            <person name="Milazzo M.L."/>
            <person name="Fulhorst C.F."/>
        </authorList>
    </citation>
    <scope>NUCLEOTIDE SEQUENCE [LARGE SCALE GENOMIC DNA]</scope>
    <source>
        <strain evidence="8">Single colony</strain>
    </source>
</reference>
<evidence type="ECO:0000256" key="7">
    <source>
        <dbReference type="SAM" id="Phobius"/>
    </source>
</evidence>
<evidence type="ECO:0000313" key="8">
    <source>
        <dbReference type="EMBL" id="CTR06279.1"/>
    </source>
</evidence>
<feature type="transmembrane region" description="Helical" evidence="7">
    <location>
        <begin position="112"/>
        <end position="136"/>
    </location>
</feature>
<feature type="transmembrane region" description="Helical" evidence="7">
    <location>
        <begin position="356"/>
        <end position="375"/>
    </location>
</feature>
<sequence>MDPSSPPSLAKHLSPSTAEAQQHPHGYVDDADRLAQLGYEQELTRGWSALESFGISFSIISICTGITTSFSLGLTNGGPGVMSIGWICVSFMTMHVLSLLCTRKGDAHLFRLYRFVALSMAEVVSAIPSAAGPYAWSSVLAREKWSPFAAYCTGWFNFLGQAGVTTAIVFGNATFIATVAALRGFVITAPRVIGIHAALLIFAGLVNTVGIRFLGHLNRFSILIHSVGVFSICVALLAKAPTHQTAREVFATYHDESGWGERASPAYVALTGILLAQFTITGFDASAHMAEETKDAGRAAPIGVIMSVGVSTVFGFFYLVSLLFSMQGYDSTVVPATGQPVLQIFVDVFGQNGGTAAASIIIACITLCGTFSVTSNSRMFYAFSRDRALFGWFDHVDKRTQVPVRTVWLAVLLAFCLALPSLGSIVAYTAITSIATIGLYISYVLPIAIGLAFDQHRFRAIRGPFHLGAFSRPCAIIATGYVIFITVVFCLPTISPVNSQTLNYAPVAVGIVFLYIIISWFGWARHWFHGPRQEALNSVTDAALKFEPALTEDKGVVGGGKSEADLAGGTKVEQVLTK</sequence>
<feature type="transmembrane region" description="Helical" evidence="7">
    <location>
        <begin position="80"/>
        <end position="100"/>
    </location>
</feature>
<comment type="subcellular location">
    <subcellularLocation>
        <location evidence="1">Membrane</location>
        <topology evidence="1">Multi-pass membrane protein</topology>
    </subcellularLocation>
</comment>
<feature type="transmembrane region" description="Helical" evidence="7">
    <location>
        <begin position="53"/>
        <end position="74"/>
    </location>
</feature>
<dbReference type="Pfam" id="PF13520">
    <property type="entry name" value="AA_permease_2"/>
    <property type="match status" value="1"/>
</dbReference>
<feature type="transmembrane region" description="Helical" evidence="7">
    <location>
        <begin position="434"/>
        <end position="453"/>
    </location>
</feature>
<evidence type="ECO:0000256" key="4">
    <source>
        <dbReference type="ARBA" id="ARBA00022989"/>
    </source>
</evidence>
<accession>A0A0K3C994</accession>
<dbReference type="OMA" id="MSIGWIC"/>
<name>A0A0K3C994_RHOTO</name>
<evidence type="ECO:0000256" key="6">
    <source>
        <dbReference type="SAM" id="MobiDB-lite"/>
    </source>
</evidence>
<feature type="region of interest" description="Disordered" evidence="6">
    <location>
        <begin position="1"/>
        <end position="24"/>
    </location>
</feature>
<evidence type="ECO:0000256" key="2">
    <source>
        <dbReference type="ARBA" id="ARBA00022448"/>
    </source>
</evidence>
<gene>
    <name evidence="8" type="primary">FGENESH: predicted gene_3.591</name>
    <name evidence="8" type="ORF">BN2166_0021400</name>
</gene>
<feature type="transmembrane region" description="Helical" evidence="7">
    <location>
        <begin position="501"/>
        <end position="523"/>
    </location>
</feature>
<evidence type="ECO:0000256" key="1">
    <source>
        <dbReference type="ARBA" id="ARBA00004141"/>
    </source>
</evidence>
<dbReference type="PANTHER" id="PTHR45649">
    <property type="entry name" value="AMINO-ACID PERMEASE BAT1"/>
    <property type="match status" value="1"/>
</dbReference>
<feature type="transmembrane region" description="Helical" evidence="7">
    <location>
        <begin position="407"/>
        <end position="428"/>
    </location>
</feature>
<dbReference type="GO" id="GO:0022857">
    <property type="term" value="F:transmembrane transporter activity"/>
    <property type="evidence" value="ECO:0007669"/>
    <property type="project" value="InterPro"/>
</dbReference>
<keyword evidence="4 7" id="KW-1133">Transmembrane helix</keyword>
<evidence type="ECO:0000256" key="3">
    <source>
        <dbReference type="ARBA" id="ARBA00022692"/>
    </source>
</evidence>
<dbReference type="Proteomes" id="UP000199069">
    <property type="component" value="Unassembled WGS sequence"/>
</dbReference>
<proteinExistence type="predicted"/>
<organism evidence="8 9">
    <name type="scientific">Rhodotorula toruloides</name>
    <name type="common">Yeast</name>
    <name type="synonym">Rhodosporidium toruloides</name>
    <dbReference type="NCBI Taxonomy" id="5286"/>
    <lineage>
        <taxon>Eukaryota</taxon>
        <taxon>Fungi</taxon>
        <taxon>Dikarya</taxon>
        <taxon>Basidiomycota</taxon>
        <taxon>Pucciniomycotina</taxon>
        <taxon>Microbotryomycetes</taxon>
        <taxon>Sporidiobolales</taxon>
        <taxon>Sporidiobolaceae</taxon>
        <taxon>Rhodotorula</taxon>
    </lineage>
</organism>
<keyword evidence="9" id="KW-1185">Reference proteome</keyword>
<feature type="transmembrane region" description="Helical" evidence="7">
    <location>
        <begin position="193"/>
        <end position="214"/>
    </location>
</feature>
<dbReference type="PANTHER" id="PTHR45649:SF26">
    <property type="entry name" value="OS04G0435100 PROTEIN"/>
    <property type="match status" value="1"/>
</dbReference>
<keyword evidence="5 7" id="KW-0472">Membrane</keyword>
<dbReference type="Gene3D" id="1.20.1740.10">
    <property type="entry name" value="Amino acid/polyamine transporter I"/>
    <property type="match status" value="1"/>
</dbReference>
<keyword evidence="3 7" id="KW-0812">Transmembrane</keyword>
<dbReference type="GO" id="GO:0016020">
    <property type="term" value="C:membrane"/>
    <property type="evidence" value="ECO:0007669"/>
    <property type="project" value="UniProtKB-SubCell"/>
</dbReference>
<dbReference type="AlphaFoldDB" id="A0A0K3C994"/>
<keyword evidence="2" id="KW-0813">Transport</keyword>
<feature type="transmembrane region" description="Helical" evidence="7">
    <location>
        <begin position="220"/>
        <end position="238"/>
    </location>
</feature>
<feature type="transmembrane region" description="Helical" evidence="7">
    <location>
        <begin position="156"/>
        <end position="181"/>
    </location>
</feature>
<evidence type="ECO:0000313" key="9">
    <source>
        <dbReference type="Proteomes" id="UP000199069"/>
    </source>
</evidence>
<dbReference type="InterPro" id="IPR002293">
    <property type="entry name" value="AA/rel_permease1"/>
</dbReference>